<evidence type="ECO:0000256" key="1">
    <source>
        <dbReference type="SAM" id="MobiDB-lite"/>
    </source>
</evidence>
<accession>A0A168PYV4</accession>
<proteinExistence type="predicted"/>
<evidence type="ECO:0000313" key="2">
    <source>
        <dbReference type="EMBL" id="SAM03212.1"/>
    </source>
</evidence>
<dbReference type="AlphaFoldDB" id="A0A168PYV4"/>
<dbReference type="Proteomes" id="UP000078561">
    <property type="component" value="Unassembled WGS sequence"/>
</dbReference>
<protein>
    <submittedName>
        <fullName evidence="2">Uncharacterized protein</fullName>
    </submittedName>
</protein>
<gene>
    <name evidence="2" type="primary">ABSGL_09030.1 scaffold 10666</name>
</gene>
<dbReference type="EMBL" id="LT554066">
    <property type="protein sequence ID" value="SAM03212.1"/>
    <property type="molecule type" value="Genomic_DNA"/>
</dbReference>
<feature type="region of interest" description="Disordered" evidence="1">
    <location>
        <begin position="1"/>
        <end position="24"/>
    </location>
</feature>
<feature type="compositionally biased region" description="Basic residues" evidence="1">
    <location>
        <begin position="1"/>
        <end position="10"/>
    </location>
</feature>
<keyword evidence="3" id="KW-1185">Reference proteome</keyword>
<organism evidence="2">
    <name type="scientific">Absidia glauca</name>
    <name type="common">Pin mould</name>
    <dbReference type="NCBI Taxonomy" id="4829"/>
    <lineage>
        <taxon>Eukaryota</taxon>
        <taxon>Fungi</taxon>
        <taxon>Fungi incertae sedis</taxon>
        <taxon>Mucoromycota</taxon>
        <taxon>Mucoromycotina</taxon>
        <taxon>Mucoromycetes</taxon>
        <taxon>Mucorales</taxon>
        <taxon>Cunninghamellaceae</taxon>
        <taxon>Absidia</taxon>
    </lineage>
</organism>
<dbReference type="InParanoid" id="A0A168PYV4"/>
<evidence type="ECO:0000313" key="3">
    <source>
        <dbReference type="Proteomes" id="UP000078561"/>
    </source>
</evidence>
<sequence length="67" mass="7389">MAKQSARKKLSANTRTCPPSPGVREPISVAISFDLLRKKRAMMQKASGSHGMTMTDKKERVTPVFVV</sequence>
<feature type="region of interest" description="Disordered" evidence="1">
    <location>
        <begin position="42"/>
        <end position="67"/>
    </location>
</feature>
<name>A0A168PYV4_ABSGL</name>
<reference evidence="2" key="1">
    <citation type="submission" date="2016-04" db="EMBL/GenBank/DDBJ databases">
        <authorList>
            <person name="Evans L.H."/>
            <person name="Alamgir A."/>
            <person name="Owens N."/>
            <person name="Weber N.D."/>
            <person name="Virtaneva K."/>
            <person name="Barbian K."/>
            <person name="Babar A."/>
            <person name="Rosenke K."/>
        </authorList>
    </citation>
    <scope>NUCLEOTIDE SEQUENCE [LARGE SCALE GENOMIC DNA]</scope>
    <source>
        <strain evidence="2">CBS 101.48</strain>
    </source>
</reference>